<proteinExistence type="predicted"/>
<gene>
    <name evidence="2" type="ORF">NCCP691_20570</name>
</gene>
<dbReference type="RefSeq" id="WP_220808209.1">
    <property type="nucleotide sequence ID" value="NZ_BPMK01000008.1"/>
</dbReference>
<dbReference type="SUPFAM" id="SSF69635">
    <property type="entry name" value="Type III secretory system chaperone-like"/>
    <property type="match status" value="1"/>
</dbReference>
<comment type="caution">
    <text evidence="2">The sequence shown here is derived from an EMBL/GenBank/DDBJ whole genome shotgun (WGS) entry which is preliminary data.</text>
</comment>
<evidence type="ECO:0000313" key="2">
    <source>
        <dbReference type="EMBL" id="GIZ52043.1"/>
    </source>
</evidence>
<evidence type="ECO:0008006" key="4">
    <source>
        <dbReference type="Google" id="ProtNLM"/>
    </source>
</evidence>
<sequence>MDKETRTYRTVLDEFCQQTGFKPDDDGQESFYQLADIVVDGVSMSLAPGGDADDPHLLYCCDFGEIPTKKGVLVMVRLLEMNFATSGPAHPSFGLNFATGRVMLTGAVPVAKLDGQHLAAMLRHYAAKAMTWRQTWFLSEEEMKFGDRPSRNAKAQRVRKAAVATGSTTDRKA</sequence>
<protein>
    <recommendedName>
        <fullName evidence="4">Tir chaperone family protein CesT</fullName>
    </recommendedName>
</protein>
<dbReference type="Proteomes" id="UP000887222">
    <property type="component" value="Unassembled WGS sequence"/>
</dbReference>
<name>A0ABQ4Q4C8_9BURK</name>
<feature type="region of interest" description="Disordered" evidence="1">
    <location>
        <begin position="147"/>
        <end position="173"/>
    </location>
</feature>
<evidence type="ECO:0000313" key="3">
    <source>
        <dbReference type="Proteomes" id="UP000887222"/>
    </source>
</evidence>
<accession>A0ABQ4Q4C8</accession>
<reference evidence="2 3" key="1">
    <citation type="journal article" date="2022" name="Int. J. Syst. Evol. Microbiol.">
        <title>Noviherbaspirillum aridicola sp. nov., isolated from an arid soil in Pakistan.</title>
        <authorList>
            <person name="Khan I.U."/>
            <person name="Saqib M."/>
            <person name="Amin A."/>
            <person name="Hussain F."/>
            <person name="Li L."/>
            <person name="Liu Y.H."/>
            <person name="Fang B.Z."/>
            <person name="Ahmed I."/>
            <person name="Li W.J."/>
        </authorList>
    </citation>
    <scope>NUCLEOTIDE SEQUENCE [LARGE SCALE GENOMIC DNA]</scope>
    <source>
        <strain evidence="2 3">NCCP-691</strain>
    </source>
</reference>
<dbReference type="Pfam" id="PF05932">
    <property type="entry name" value="CesT"/>
    <property type="match status" value="1"/>
</dbReference>
<organism evidence="2 3">
    <name type="scientific">Noviherbaspirillum aridicola</name>
    <dbReference type="NCBI Taxonomy" id="2849687"/>
    <lineage>
        <taxon>Bacteria</taxon>
        <taxon>Pseudomonadati</taxon>
        <taxon>Pseudomonadota</taxon>
        <taxon>Betaproteobacteria</taxon>
        <taxon>Burkholderiales</taxon>
        <taxon>Oxalobacteraceae</taxon>
        <taxon>Noviherbaspirillum</taxon>
    </lineage>
</organism>
<keyword evidence="3" id="KW-1185">Reference proteome</keyword>
<evidence type="ECO:0000256" key="1">
    <source>
        <dbReference type="SAM" id="MobiDB-lite"/>
    </source>
</evidence>
<dbReference type="Gene3D" id="3.30.1460.10">
    <property type="match status" value="1"/>
</dbReference>
<dbReference type="InterPro" id="IPR010261">
    <property type="entry name" value="Tir_chaperone"/>
</dbReference>
<dbReference type="CDD" id="cd17020">
    <property type="entry name" value="T3SC_IA_ShcM-like"/>
    <property type="match status" value="1"/>
</dbReference>
<dbReference type="EMBL" id="BPMK01000008">
    <property type="protein sequence ID" value="GIZ52043.1"/>
    <property type="molecule type" value="Genomic_DNA"/>
</dbReference>